<accession>A0A402BK39</accession>
<organism evidence="1 2">
    <name type="scientific">Dictyobacter alpinus</name>
    <dbReference type="NCBI Taxonomy" id="2014873"/>
    <lineage>
        <taxon>Bacteria</taxon>
        <taxon>Bacillati</taxon>
        <taxon>Chloroflexota</taxon>
        <taxon>Ktedonobacteria</taxon>
        <taxon>Ktedonobacterales</taxon>
        <taxon>Dictyobacteraceae</taxon>
        <taxon>Dictyobacter</taxon>
    </lineage>
</organism>
<evidence type="ECO:0000313" key="1">
    <source>
        <dbReference type="EMBL" id="GCE31727.1"/>
    </source>
</evidence>
<protein>
    <submittedName>
        <fullName evidence="1">Uncharacterized protein</fullName>
    </submittedName>
</protein>
<comment type="caution">
    <text evidence="1">The sequence shown here is derived from an EMBL/GenBank/DDBJ whole genome shotgun (WGS) entry which is preliminary data.</text>
</comment>
<dbReference type="AlphaFoldDB" id="A0A402BK39"/>
<gene>
    <name evidence="1" type="ORF">KDA_72110</name>
</gene>
<name>A0A402BK39_9CHLR</name>
<keyword evidence="2" id="KW-1185">Reference proteome</keyword>
<reference evidence="2" key="1">
    <citation type="submission" date="2018-12" db="EMBL/GenBank/DDBJ databases">
        <title>Tengunoibacter tsumagoiensis gen. nov., sp. nov., Dictyobacter kobayashii sp. nov., D. alpinus sp. nov., and D. joshuensis sp. nov. and description of Dictyobacteraceae fam. nov. within the order Ktedonobacterales isolated from Tengu-no-mugimeshi.</title>
        <authorList>
            <person name="Wang C.M."/>
            <person name="Zheng Y."/>
            <person name="Sakai Y."/>
            <person name="Toyoda A."/>
            <person name="Minakuchi Y."/>
            <person name="Abe K."/>
            <person name="Yokota A."/>
            <person name="Yabe S."/>
        </authorList>
    </citation>
    <scope>NUCLEOTIDE SEQUENCE [LARGE SCALE GENOMIC DNA]</scope>
    <source>
        <strain evidence="2">Uno16</strain>
    </source>
</reference>
<proteinExistence type="predicted"/>
<dbReference type="Proteomes" id="UP000287171">
    <property type="component" value="Unassembled WGS sequence"/>
</dbReference>
<evidence type="ECO:0000313" key="2">
    <source>
        <dbReference type="Proteomes" id="UP000287171"/>
    </source>
</evidence>
<dbReference type="EMBL" id="BIFT01000002">
    <property type="protein sequence ID" value="GCE31727.1"/>
    <property type="molecule type" value="Genomic_DNA"/>
</dbReference>
<sequence>MFIGVSDLPIKHHFMGEMLSNWHIWIVVSLNKSIRNKYENFNRLDCSFMHTDDYSIKYLLHNK</sequence>